<reference evidence="2" key="1">
    <citation type="journal article" date="2007" name="Plant Cell">
        <title>Dothideomycete-plant interactions illuminated by genome sequencing and EST analysis of the wheat pathogen Stagonospora nodorum.</title>
        <authorList>
            <person name="Hane J.K."/>
            <person name="Lowe R.G."/>
            <person name="Solomon P.S."/>
            <person name="Tan K.C."/>
            <person name="Schoch C.L."/>
            <person name="Spatafora J.W."/>
            <person name="Crous P.W."/>
            <person name="Kodira C."/>
            <person name="Birren B.W."/>
            <person name="Galagan J.E."/>
            <person name="Torriani S.F."/>
            <person name="McDonald B.A."/>
            <person name="Oliver R.P."/>
        </authorList>
    </citation>
    <scope>NUCLEOTIDE SEQUENCE [LARGE SCALE GENOMIC DNA]</scope>
    <source>
        <strain evidence="2">SN15 / ATCC MYA-4574 / FGSC 10173</strain>
    </source>
</reference>
<dbReference type="EMBL" id="CH445326">
    <property type="protein sequence ID" value="EAT91236.1"/>
    <property type="molecule type" value="Genomic_DNA"/>
</dbReference>
<gene>
    <name evidence="1" type="ORF">SNOG_01587</name>
</gene>
<proteinExistence type="predicted"/>
<evidence type="ECO:0000313" key="2">
    <source>
        <dbReference type="Proteomes" id="UP000001055"/>
    </source>
</evidence>
<dbReference type="KEGG" id="pno:SNOG_01587"/>
<dbReference type="AlphaFoldDB" id="Q0V327"/>
<accession>Q0V327</accession>
<sequence>MRRIQVPQRDSAKLPGAVGPQSDCVARLLGTEQMPASDRETERTMTITTSWERRQRELVLADLSHE</sequence>
<name>Q0V327_PHANO</name>
<dbReference type="GeneID" id="5969069"/>
<protein>
    <submittedName>
        <fullName evidence="1">Uncharacterized protein</fullName>
    </submittedName>
</protein>
<organism evidence="1 2">
    <name type="scientific">Phaeosphaeria nodorum (strain SN15 / ATCC MYA-4574 / FGSC 10173)</name>
    <name type="common">Glume blotch fungus</name>
    <name type="synonym">Parastagonospora nodorum</name>
    <dbReference type="NCBI Taxonomy" id="321614"/>
    <lineage>
        <taxon>Eukaryota</taxon>
        <taxon>Fungi</taxon>
        <taxon>Dikarya</taxon>
        <taxon>Ascomycota</taxon>
        <taxon>Pezizomycotina</taxon>
        <taxon>Dothideomycetes</taxon>
        <taxon>Pleosporomycetidae</taxon>
        <taxon>Pleosporales</taxon>
        <taxon>Pleosporineae</taxon>
        <taxon>Phaeosphaeriaceae</taxon>
        <taxon>Parastagonospora</taxon>
    </lineage>
</organism>
<dbReference type="RefSeq" id="XP_001792224.1">
    <property type="nucleotide sequence ID" value="XM_001792172.1"/>
</dbReference>
<dbReference type="Proteomes" id="UP000001055">
    <property type="component" value="Unassembled WGS sequence"/>
</dbReference>
<evidence type="ECO:0000313" key="1">
    <source>
        <dbReference type="EMBL" id="EAT91236.1"/>
    </source>
</evidence>
<dbReference type="InParanoid" id="Q0V327"/>